<comment type="subcellular location">
    <subcellularLocation>
        <location evidence="1">Membrane</location>
        <topology evidence="1">Single-pass membrane protein</topology>
    </subcellularLocation>
</comment>
<gene>
    <name evidence="6" type="ORF">SAMN04487966_105113</name>
</gene>
<feature type="compositionally biased region" description="Basic and acidic residues" evidence="5">
    <location>
        <begin position="7"/>
        <end position="18"/>
    </location>
</feature>
<name>A0A1I7MLY0_9MICC</name>
<dbReference type="Pfam" id="PF04228">
    <property type="entry name" value="Zn_peptidase"/>
    <property type="match status" value="1"/>
</dbReference>
<protein>
    <recommendedName>
        <fullName evidence="8">Neutral zinc metallopeptidase</fullName>
    </recommendedName>
</protein>
<organism evidence="6 7">
    <name type="scientific">Micrococcus terreus</name>
    <dbReference type="NCBI Taxonomy" id="574650"/>
    <lineage>
        <taxon>Bacteria</taxon>
        <taxon>Bacillati</taxon>
        <taxon>Actinomycetota</taxon>
        <taxon>Actinomycetes</taxon>
        <taxon>Micrococcales</taxon>
        <taxon>Micrococcaceae</taxon>
        <taxon>Micrococcus</taxon>
    </lineage>
</organism>
<dbReference type="OrthoDB" id="9774900at2"/>
<feature type="region of interest" description="Disordered" evidence="5">
    <location>
        <begin position="1"/>
        <end position="21"/>
    </location>
</feature>
<dbReference type="PANTHER" id="PTHR30168:SF0">
    <property type="entry name" value="INNER MEMBRANE PROTEIN"/>
    <property type="match status" value="1"/>
</dbReference>
<evidence type="ECO:0000256" key="3">
    <source>
        <dbReference type="ARBA" id="ARBA00022989"/>
    </source>
</evidence>
<dbReference type="Proteomes" id="UP000198881">
    <property type="component" value="Unassembled WGS sequence"/>
</dbReference>
<evidence type="ECO:0008006" key="8">
    <source>
        <dbReference type="Google" id="ProtNLM"/>
    </source>
</evidence>
<reference evidence="6 7" key="1">
    <citation type="submission" date="2016-10" db="EMBL/GenBank/DDBJ databases">
        <authorList>
            <person name="de Groot N.N."/>
        </authorList>
    </citation>
    <scope>NUCLEOTIDE SEQUENCE [LARGE SCALE GENOMIC DNA]</scope>
    <source>
        <strain evidence="6 7">CGMCC 1.7054</strain>
    </source>
</reference>
<keyword evidence="3" id="KW-1133">Transmembrane helix</keyword>
<evidence type="ECO:0000256" key="2">
    <source>
        <dbReference type="ARBA" id="ARBA00022692"/>
    </source>
</evidence>
<accession>A0A1I7MLY0</accession>
<dbReference type="STRING" id="574650.SAMN04487966_105113"/>
<keyword evidence="4" id="KW-0472">Membrane</keyword>
<evidence type="ECO:0000256" key="5">
    <source>
        <dbReference type="SAM" id="MobiDB-lite"/>
    </source>
</evidence>
<keyword evidence="7" id="KW-1185">Reference proteome</keyword>
<dbReference type="InterPro" id="IPR007343">
    <property type="entry name" value="Uncharacterised_pept_Zn_put"/>
</dbReference>
<keyword evidence="2" id="KW-0812">Transmembrane</keyword>
<dbReference type="PANTHER" id="PTHR30168">
    <property type="entry name" value="PUTATIVE MEMBRANE PROTEIN YPFJ"/>
    <property type="match status" value="1"/>
</dbReference>
<proteinExistence type="predicted"/>
<evidence type="ECO:0000313" key="6">
    <source>
        <dbReference type="EMBL" id="SFV22917.1"/>
    </source>
</evidence>
<evidence type="ECO:0000313" key="7">
    <source>
        <dbReference type="Proteomes" id="UP000198881"/>
    </source>
</evidence>
<dbReference type="GO" id="GO:0016020">
    <property type="term" value="C:membrane"/>
    <property type="evidence" value="ECO:0007669"/>
    <property type="project" value="UniProtKB-SubCell"/>
</dbReference>
<evidence type="ECO:0000256" key="1">
    <source>
        <dbReference type="ARBA" id="ARBA00004167"/>
    </source>
</evidence>
<dbReference type="EMBL" id="FPCG01000005">
    <property type="protein sequence ID" value="SFV22917.1"/>
    <property type="molecule type" value="Genomic_DNA"/>
</dbReference>
<dbReference type="SUPFAM" id="SSF55486">
    <property type="entry name" value="Metalloproteases ('zincins'), catalytic domain"/>
    <property type="match status" value="1"/>
</dbReference>
<evidence type="ECO:0000256" key="4">
    <source>
        <dbReference type="ARBA" id="ARBA00023136"/>
    </source>
</evidence>
<dbReference type="RefSeq" id="WP_091696958.1">
    <property type="nucleotide sequence ID" value="NZ_FPCG01000005.1"/>
</dbReference>
<dbReference type="AlphaFoldDB" id="A0A1I7MLY0"/>
<sequence>MSFNDNIRLDSSRVRDSRGGGGVGRGGGIAIGGGAGLLVLLLSIFAPGLAEDLGLTGGTQTQRQQPSGPQAIDECQTGADANERIDCRILATVESGDAFWKPYLAQYQVQWREPGVELFAGRVNTACGAATSDVGPFYCPGDESMYYDTEFFDVLESRFGASGGPLAEEYVVAHEYGHHIQNIVGYLQYSQQGGTGPTSGAVRVELQADCYAGMWAGHAATTTDPESGETFLQEVTETDLRDALSAAAAVGDDRIQQASTGRVMPEAFTHGTSEQRMKWFMHGYQTTDINQCNTLDHPNLDQP</sequence>